<reference evidence="1 2" key="1">
    <citation type="submission" date="2023-05" db="EMBL/GenBank/DDBJ databases">
        <authorList>
            <person name="Gao F."/>
        </authorList>
    </citation>
    <scope>NUCLEOTIDE SEQUENCE [LARGE SCALE GENOMIC DNA]</scope>
    <source>
        <strain evidence="1 2">MIMF12</strain>
    </source>
</reference>
<dbReference type="RefSeq" id="WP_285521144.1">
    <property type="nucleotide sequence ID" value="NZ_JASNGB010000012.1"/>
</dbReference>
<protein>
    <submittedName>
        <fullName evidence="1">Uncharacterized protein</fullName>
    </submittedName>
</protein>
<accession>A0ABT7JDI6</accession>
<evidence type="ECO:0000313" key="2">
    <source>
        <dbReference type="Proteomes" id="UP001302059"/>
    </source>
</evidence>
<organism evidence="1 2">
    <name type="scientific">Deinococcus rhizophilus</name>
    <dbReference type="NCBI Taxonomy" id="3049544"/>
    <lineage>
        <taxon>Bacteria</taxon>
        <taxon>Thermotogati</taxon>
        <taxon>Deinococcota</taxon>
        <taxon>Deinococci</taxon>
        <taxon>Deinococcales</taxon>
        <taxon>Deinococcaceae</taxon>
        <taxon>Deinococcus</taxon>
    </lineage>
</organism>
<comment type="caution">
    <text evidence="1">The sequence shown here is derived from an EMBL/GenBank/DDBJ whole genome shotgun (WGS) entry which is preliminary data.</text>
</comment>
<dbReference type="EMBL" id="JASNGB010000012">
    <property type="protein sequence ID" value="MDL2343102.1"/>
    <property type="molecule type" value="Genomic_DNA"/>
</dbReference>
<evidence type="ECO:0000313" key="1">
    <source>
        <dbReference type="EMBL" id="MDL2343102.1"/>
    </source>
</evidence>
<name>A0ABT7JDI6_9DEIO</name>
<dbReference type="Proteomes" id="UP001302059">
    <property type="component" value="Unassembled WGS sequence"/>
</dbReference>
<gene>
    <name evidence="1" type="ORF">QOL99_02945</name>
</gene>
<sequence length="159" mass="17008">MRARGKLARLEALEAREAARREEVGAANGAHIEAAEARLSPEDRAAWRDASRGLEDPDTVARLTRACAHLPEGVPFPHPAKEEAEAWADVALDQPDGCPLLAPPAGRAADFAAYFGACGAWCDGEARRVPLSADVHRLARWGAALWRLWAALALTLGDA</sequence>
<proteinExistence type="predicted"/>
<keyword evidence="2" id="KW-1185">Reference proteome</keyword>